<dbReference type="Proteomes" id="UP000419144">
    <property type="component" value="Unassembled WGS sequence"/>
</dbReference>
<proteinExistence type="predicted"/>
<organism evidence="2 3">
    <name type="scientific">Leishmania tarentolae</name>
    <name type="common">Sauroleishmania tarentolae</name>
    <dbReference type="NCBI Taxonomy" id="5689"/>
    <lineage>
        <taxon>Eukaryota</taxon>
        <taxon>Discoba</taxon>
        <taxon>Euglenozoa</taxon>
        <taxon>Kinetoplastea</taxon>
        <taxon>Metakinetoplastina</taxon>
        <taxon>Trypanosomatida</taxon>
        <taxon>Trypanosomatidae</taxon>
        <taxon>Leishmaniinae</taxon>
        <taxon>Leishmania</taxon>
        <taxon>lizard Leishmania</taxon>
    </lineage>
</organism>
<accession>A0A640KPS7</accession>
<feature type="region of interest" description="Disordered" evidence="1">
    <location>
        <begin position="81"/>
        <end position="141"/>
    </location>
</feature>
<sequence length="303" mass="33619">MPLTEENIRSNASRIHAHGLGGSSKSNGCGNSHSSLLELTRSPCNVVRDPRYGVCLVWRPVEGPPLPRCIPRAHEVREGDAKAAGYTDEPFAPAAVRRDASTSTTETVSRPRSTSLQTQYPSKENQARHSPPRGQLFHRGKGGIDDVLRNAREADRLFSTLQAQRLQAEYRCAQASLRQELDQQRRYKRMVELAEYQAELVNIFGHTMRDIVADSFFDDGSDPVLAALQRKRDELPSTHSALYAARHRGHWSGTASLGVGAHRGSADGALVSTVLTRESGVTQERRMLQRALEEVRGGRRRGY</sequence>
<feature type="region of interest" description="Disordered" evidence="1">
    <location>
        <begin position="1"/>
        <end position="34"/>
    </location>
</feature>
<dbReference type="AlphaFoldDB" id="A0A640KPS7"/>
<protein>
    <submittedName>
        <fullName evidence="2">Uncharacterized protein</fullName>
    </submittedName>
</protein>
<keyword evidence="3" id="KW-1185">Reference proteome</keyword>
<dbReference type="EMBL" id="BLBS01000050">
    <property type="protein sequence ID" value="GET91750.1"/>
    <property type="molecule type" value="Genomic_DNA"/>
</dbReference>
<feature type="compositionally biased region" description="Low complexity" evidence="1">
    <location>
        <begin position="23"/>
        <end position="34"/>
    </location>
</feature>
<reference evidence="2" key="1">
    <citation type="submission" date="2019-11" db="EMBL/GenBank/DDBJ databases">
        <title>Leishmania tarentolae CDS.</title>
        <authorList>
            <person name="Goto Y."/>
            <person name="Yamagishi J."/>
        </authorList>
    </citation>
    <scope>NUCLEOTIDE SEQUENCE [LARGE SCALE GENOMIC DNA]</scope>
    <source>
        <strain evidence="2">Parrot Tar II</strain>
    </source>
</reference>
<evidence type="ECO:0000256" key="1">
    <source>
        <dbReference type="SAM" id="MobiDB-lite"/>
    </source>
</evidence>
<evidence type="ECO:0000313" key="3">
    <source>
        <dbReference type="Proteomes" id="UP000419144"/>
    </source>
</evidence>
<dbReference type="OrthoDB" id="266685at2759"/>
<gene>
    <name evidence="2" type="ORF">LtaPh_3301400</name>
</gene>
<dbReference type="VEuPathDB" id="TriTrypDB:LtaPh_3301400"/>
<comment type="caution">
    <text evidence="2">The sequence shown here is derived from an EMBL/GenBank/DDBJ whole genome shotgun (WGS) entry which is preliminary data.</text>
</comment>
<evidence type="ECO:0000313" key="2">
    <source>
        <dbReference type="EMBL" id="GET91750.1"/>
    </source>
</evidence>
<feature type="compositionally biased region" description="Polar residues" evidence="1">
    <location>
        <begin position="101"/>
        <end position="124"/>
    </location>
</feature>
<name>A0A640KPS7_LEITA</name>